<dbReference type="EMBL" id="NBAG03000371">
    <property type="protein sequence ID" value="PNI34184.1"/>
    <property type="molecule type" value="Genomic_DNA"/>
</dbReference>
<accession>A0A2J8KGN4</accession>
<evidence type="ECO:0000313" key="3">
    <source>
        <dbReference type="Proteomes" id="UP000236370"/>
    </source>
</evidence>
<organism evidence="2 3">
    <name type="scientific">Pan troglodytes</name>
    <name type="common">Chimpanzee</name>
    <dbReference type="NCBI Taxonomy" id="9598"/>
    <lineage>
        <taxon>Eukaryota</taxon>
        <taxon>Metazoa</taxon>
        <taxon>Chordata</taxon>
        <taxon>Craniata</taxon>
        <taxon>Vertebrata</taxon>
        <taxon>Euteleostomi</taxon>
        <taxon>Mammalia</taxon>
        <taxon>Eutheria</taxon>
        <taxon>Euarchontoglires</taxon>
        <taxon>Primates</taxon>
        <taxon>Haplorrhini</taxon>
        <taxon>Catarrhini</taxon>
        <taxon>Hominidae</taxon>
        <taxon>Pan</taxon>
    </lineage>
</organism>
<feature type="compositionally biased region" description="Acidic residues" evidence="1">
    <location>
        <begin position="23"/>
        <end position="38"/>
    </location>
</feature>
<feature type="non-terminal residue" evidence="2">
    <location>
        <position position="66"/>
    </location>
</feature>
<reference evidence="2 3" key="1">
    <citation type="submission" date="2017-12" db="EMBL/GenBank/DDBJ databases">
        <title>High-resolution comparative analysis of great ape genomes.</title>
        <authorList>
            <person name="Pollen A."/>
            <person name="Hastie A."/>
            <person name="Hormozdiari F."/>
            <person name="Dougherty M."/>
            <person name="Liu R."/>
            <person name="Chaisson M."/>
            <person name="Hoppe E."/>
            <person name="Hill C."/>
            <person name="Pang A."/>
            <person name="Hillier L."/>
            <person name="Baker C."/>
            <person name="Armstrong J."/>
            <person name="Shendure J."/>
            <person name="Paten B."/>
            <person name="Wilson R."/>
            <person name="Chao H."/>
            <person name="Schneider V."/>
            <person name="Ventura M."/>
            <person name="Kronenberg Z."/>
            <person name="Murali S."/>
            <person name="Gordon D."/>
            <person name="Cantsilieris S."/>
            <person name="Munson K."/>
            <person name="Nelson B."/>
            <person name="Raja A."/>
            <person name="Underwood J."/>
            <person name="Diekhans M."/>
            <person name="Fiddes I."/>
            <person name="Haussler D."/>
            <person name="Eichler E."/>
        </authorList>
    </citation>
    <scope>NUCLEOTIDE SEQUENCE [LARGE SCALE GENOMIC DNA]</scope>
    <source>
        <strain evidence="2">Yerkes chimp pedigree #C0471</strain>
    </source>
</reference>
<evidence type="ECO:0000256" key="1">
    <source>
        <dbReference type="SAM" id="MobiDB-lite"/>
    </source>
</evidence>
<feature type="compositionally biased region" description="Basic and acidic residues" evidence="1">
    <location>
        <begin position="39"/>
        <end position="49"/>
    </location>
</feature>
<dbReference type="AlphaFoldDB" id="A0A2J8KGN4"/>
<proteinExistence type="predicted"/>
<name>A0A2J8KGN4_PANTR</name>
<gene>
    <name evidence="2" type="ORF">CK820_G0039134</name>
</gene>
<protein>
    <submittedName>
        <fullName evidence="2">CASC3 isoform 9</fullName>
    </submittedName>
</protein>
<evidence type="ECO:0000313" key="2">
    <source>
        <dbReference type="EMBL" id="PNI34184.1"/>
    </source>
</evidence>
<feature type="compositionally biased region" description="Basic and acidic residues" evidence="1">
    <location>
        <begin position="57"/>
        <end position="66"/>
    </location>
</feature>
<dbReference type="Proteomes" id="UP000236370">
    <property type="component" value="Unassembled WGS sequence"/>
</dbReference>
<sequence length="66" mass="7180">MSSAFLQESEDGIEGDAVLSDYESAEDSEGEEGEYSEEENSKVELKSEANDAVNSSTKEEKGEEKP</sequence>
<feature type="region of interest" description="Disordered" evidence="1">
    <location>
        <begin position="1"/>
        <end position="66"/>
    </location>
</feature>
<comment type="caution">
    <text evidence="2">The sequence shown here is derived from an EMBL/GenBank/DDBJ whole genome shotgun (WGS) entry which is preliminary data.</text>
</comment>